<keyword evidence="2" id="KW-1133">Transmembrane helix</keyword>
<dbReference type="OrthoDB" id="9983019at2759"/>
<dbReference type="SUPFAM" id="SSF48576">
    <property type="entry name" value="Terpenoid synthases"/>
    <property type="match status" value="1"/>
</dbReference>
<organism evidence="3 4">
    <name type="scientific">Liparis tanakae</name>
    <name type="common">Tanaka's snailfish</name>
    <dbReference type="NCBI Taxonomy" id="230148"/>
    <lineage>
        <taxon>Eukaryota</taxon>
        <taxon>Metazoa</taxon>
        <taxon>Chordata</taxon>
        <taxon>Craniata</taxon>
        <taxon>Vertebrata</taxon>
        <taxon>Euteleostomi</taxon>
        <taxon>Actinopterygii</taxon>
        <taxon>Neopterygii</taxon>
        <taxon>Teleostei</taxon>
        <taxon>Neoteleostei</taxon>
        <taxon>Acanthomorphata</taxon>
        <taxon>Eupercaria</taxon>
        <taxon>Perciformes</taxon>
        <taxon>Cottioidei</taxon>
        <taxon>Cottales</taxon>
        <taxon>Liparidae</taxon>
        <taxon>Liparis</taxon>
    </lineage>
</organism>
<evidence type="ECO:0000256" key="1">
    <source>
        <dbReference type="RuleBase" id="RU004466"/>
    </source>
</evidence>
<dbReference type="GO" id="GO:0004659">
    <property type="term" value="F:prenyltransferase activity"/>
    <property type="evidence" value="ECO:0007669"/>
    <property type="project" value="InterPro"/>
</dbReference>
<sequence>MFPATWSRLSRAAWSRAGLRTRTLLSSSGPSDWSKVVSDAEKLVGYPTSFMSLRCLLSDELSNVAMHVRKLVGTQHPLLNTASVGCHGFGVMLGPTARPVENHYPDQWRTTTQTSGEPLPRPVENHCPRPVENHCPRPVENHCLRLMENHCPRPVENHCLRPMENHCPRPVENHCPRPVENHCPRPVENHCPRPVENHCPRLVENHCLRPMENHCPRPETCVPVPRRAITAERERRCRFRPRYMAAEGNILILALIGITLGAAGALEAPVPFIRGPRRRDRDASQRNLAEITELIHTAFLVHRGVVDLKGWTDSDGPLKDMEFGNKMAILSGDFLLANACTGLAQLNNTKVPRSLGTGP</sequence>
<protein>
    <submittedName>
        <fullName evidence="3">Decaprenyl-diphosphate synthase subunit 2</fullName>
    </submittedName>
</protein>
<dbReference type="GO" id="GO:0005739">
    <property type="term" value="C:mitochondrion"/>
    <property type="evidence" value="ECO:0007669"/>
    <property type="project" value="TreeGrafter"/>
</dbReference>
<gene>
    <name evidence="3" type="primary">Pdss2</name>
    <name evidence="3" type="ORF">EYF80_019816</name>
</gene>
<dbReference type="InterPro" id="IPR008949">
    <property type="entry name" value="Isoprenoid_synthase_dom_sf"/>
</dbReference>
<dbReference type="GO" id="GO:0008299">
    <property type="term" value="P:isoprenoid biosynthetic process"/>
    <property type="evidence" value="ECO:0007669"/>
    <property type="project" value="InterPro"/>
</dbReference>
<comment type="similarity">
    <text evidence="1">Belongs to the FPP/GGPP synthase family.</text>
</comment>
<dbReference type="EMBL" id="SRLO01000169">
    <property type="protein sequence ID" value="TNN69943.1"/>
    <property type="molecule type" value="Genomic_DNA"/>
</dbReference>
<proteinExistence type="inferred from homology"/>
<comment type="caution">
    <text evidence="3">The sequence shown here is derived from an EMBL/GenBank/DDBJ whole genome shotgun (WGS) entry which is preliminary data.</text>
</comment>
<dbReference type="InterPro" id="IPR000092">
    <property type="entry name" value="Polyprenyl_synt"/>
</dbReference>
<evidence type="ECO:0000256" key="2">
    <source>
        <dbReference type="SAM" id="Phobius"/>
    </source>
</evidence>
<dbReference type="Gene3D" id="1.10.600.10">
    <property type="entry name" value="Farnesyl Diphosphate Synthase"/>
    <property type="match status" value="1"/>
</dbReference>
<accession>A0A4Z2HY87</accession>
<dbReference type="GO" id="GO:0006744">
    <property type="term" value="P:ubiquinone biosynthetic process"/>
    <property type="evidence" value="ECO:0007669"/>
    <property type="project" value="TreeGrafter"/>
</dbReference>
<name>A0A4Z2HY87_9TELE</name>
<evidence type="ECO:0000313" key="4">
    <source>
        <dbReference type="Proteomes" id="UP000314294"/>
    </source>
</evidence>
<dbReference type="PANTHER" id="PTHR12001">
    <property type="entry name" value="GERANYLGERANYL PYROPHOSPHATE SYNTHASE"/>
    <property type="match status" value="1"/>
</dbReference>
<evidence type="ECO:0000313" key="3">
    <source>
        <dbReference type="EMBL" id="TNN69943.1"/>
    </source>
</evidence>
<dbReference type="AlphaFoldDB" id="A0A4Z2HY87"/>
<keyword evidence="4" id="KW-1185">Reference proteome</keyword>
<dbReference type="GO" id="GO:1990234">
    <property type="term" value="C:transferase complex"/>
    <property type="evidence" value="ECO:0007669"/>
    <property type="project" value="TreeGrafter"/>
</dbReference>
<feature type="transmembrane region" description="Helical" evidence="2">
    <location>
        <begin position="250"/>
        <end position="273"/>
    </location>
</feature>
<dbReference type="Proteomes" id="UP000314294">
    <property type="component" value="Unassembled WGS sequence"/>
</dbReference>
<keyword evidence="2" id="KW-0472">Membrane</keyword>
<keyword evidence="2" id="KW-0812">Transmembrane</keyword>
<dbReference type="Pfam" id="PF00348">
    <property type="entry name" value="polyprenyl_synt"/>
    <property type="match status" value="1"/>
</dbReference>
<dbReference type="PANTHER" id="PTHR12001:SF55">
    <property type="entry name" value="ALL TRANS-POLYPRENYL-DIPHOSPHATE SYNTHASE PDSS2"/>
    <property type="match status" value="1"/>
</dbReference>
<keyword evidence="1" id="KW-0808">Transferase</keyword>
<reference evidence="3 4" key="1">
    <citation type="submission" date="2019-03" db="EMBL/GenBank/DDBJ databases">
        <title>First draft genome of Liparis tanakae, snailfish: a comprehensive survey of snailfish specific genes.</title>
        <authorList>
            <person name="Kim W."/>
            <person name="Song I."/>
            <person name="Jeong J.-H."/>
            <person name="Kim D."/>
            <person name="Kim S."/>
            <person name="Ryu S."/>
            <person name="Song J.Y."/>
            <person name="Lee S.K."/>
        </authorList>
    </citation>
    <scope>NUCLEOTIDE SEQUENCE [LARGE SCALE GENOMIC DNA]</scope>
    <source>
        <tissue evidence="3">Muscle</tissue>
    </source>
</reference>